<protein>
    <submittedName>
        <fullName evidence="11">Amino acid transporter, transmembrane</fullName>
    </submittedName>
</protein>
<comment type="subcellular location">
    <subcellularLocation>
        <location evidence="1">Membrane</location>
        <topology evidence="1">Multi-pass membrane protein</topology>
    </subcellularLocation>
</comment>
<evidence type="ECO:0000256" key="9">
    <source>
        <dbReference type="SAM" id="Phobius"/>
    </source>
</evidence>
<keyword evidence="6 9" id="KW-1133">Transmembrane helix</keyword>
<feature type="transmembrane region" description="Helical" evidence="9">
    <location>
        <begin position="211"/>
        <end position="231"/>
    </location>
</feature>
<evidence type="ECO:0000256" key="7">
    <source>
        <dbReference type="ARBA" id="ARBA00023136"/>
    </source>
</evidence>
<dbReference type="GO" id="GO:0015179">
    <property type="term" value="F:L-amino acid transmembrane transporter activity"/>
    <property type="evidence" value="ECO:0007669"/>
    <property type="project" value="TreeGrafter"/>
</dbReference>
<keyword evidence="7 9" id="KW-0472">Membrane</keyword>
<feature type="compositionally biased region" description="Basic and acidic residues" evidence="8">
    <location>
        <begin position="24"/>
        <end position="47"/>
    </location>
</feature>
<name>Q01GK2_OSTTA</name>
<feature type="transmembrane region" description="Helical" evidence="9">
    <location>
        <begin position="183"/>
        <end position="199"/>
    </location>
</feature>
<dbReference type="KEGG" id="ota:OT_ostta01g02340"/>
<keyword evidence="3" id="KW-0813">Transport</keyword>
<keyword evidence="5" id="KW-0029">Amino-acid transport</keyword>
<dbReference type="RefSeq" id="XP_003074291.1">
    <property type="nucleotide sequence ID" value="XM_003074244.1"/>
</dbReference>
<feature type="domain" description="Amino acid transporter transmembrane" evidence="10">
    <location>
        <begin position="65"/>
        <end position="437"/>
    </location>
</feature>
<organism evidence="11 12">
    <name type="scientific">Ostreococcus tauri</name>
    <name type="common">Marine green alga</name>
    <dbReference type="NCBI Taxonomy" id="70448"/>
    <lineage>
        <taxon>Eukaryota</taxon>
        <taxon>Viridiplantae</taxon>
        <taxon>Chlorophyta</taxon>
        <taxon>Mamiellophyceae</taxon>
        <taxon>Mamiellales</taxon>
        <taxon>Bathycoccaceae</taxon>
        <taxon>Ostreococcus</taxon>
    </lineage>
</organism>
<evidence type="ECO:0000256" key="6">
    <source>
        <dbReference type="ARBA" id="ARBA00022989"/>
    </source>
</evidence>
<dbReference type="PANTHER" id="PTHR22950:SF458">
    <property type="entry name" value="SODIUM-COUPLED NEUTRAL AMINO ACID TRANSPORTER 11-RELATED"/>
    <property type="match status" value="1"/>
</dbReference>
<feature type="transmembrane region" description="Helical" evidence="9">
    <location>
        <begin position="263"/>
        <end position="282"/>
    </location>
</feature>
<evidence type="ECO:0000256" key="4">
    <source>
        <dbReference type="ARBA" id="ARBA00022692"/>
    </source>
</evidence>
<feature type="region of interest" description="Disordered" evidence="8">
    <location>
        <begin position="1"/>
        <end position="68"/>
    </location>
</feature>
<dbReference type="Pfam" id="PF01490">
    <property type="entry name" value="Aa_trans"/>
    <property type="match status" value="1"/>
</dbReference>
<dbReference type="Proteomes" id="UP000009170">
    <property type="component" value="Unassembled WGS sequence"/>
</dbReference>
<feature type="transmembrane region" description="Helical" evidence="9">
    <location>
        <begin position="341"/>
        <end position="362"/>
    </location>
</feature>
<dbReference type="OrthoDB" id="28208at2759"/>
<comment type="similarity">
    <text evidence="2">Belongs to the amino acid/polyamine transporter 2 family.</text>
</comment>
<feature type="region of interest" description="Disordered" evidence="8">
    <location>
        <begin position="624"/>
        <end position="653"/>
    </location>
</feature>
<dbReference type="InParanoid" id="Q01GK2"/>
<evidence type="ECO:0000313" key="11">
    <source>
        <dbReference type="EMBL" id="CAL50142.1"/>
    </source>
</evidence>
<dbReference type="GO" id="GO:0016020">
    <property type="term" value="C:membrane"/>
    <property type="evidence" value="ECO:0007669"/>
    <property type="project" value="UniProtKB-SubCell"/>
</dbReference>
<feature type="transmembrane region" description="Helical" evidence="9">
    <location>
        <begin position="466"/>
        <end position="484"/>
    </location>
</feature>
<feature type="compositionally biased region" description="Basic and acidic residues" evidence="8">
    <location>
        <begin position="1"/>
        <end position="11"/>
    </location>
</feature>
<reference evidence="11 12" key="2">
    <citation type="journal article" date="2014" name="BMC Genomics">
        <title>An improved genome of the model marine alga Ostreococcus tauri unfolds by assessing Illumina de novo assemblies.</title>
        <authorList>
            <person name="Blanc-Mathieu R."/>
            <person name="Verhelst B."/>
            <person name="Derelle E."/>
            <person name="Rombauts S."/>
            <person name="Bouget F.Y."/>
            <person name="Carre I."/>
            <person name="Chateau A."/>
            <person name="Eyre-Walker A."/>
            <person name="Grimsley N."/>
            <person name="Moreau H."/>
            <person name="Piegu B."/>
            <person name="Rivals E."/>
            <person name="Schackwitz W."/>
            <person name="Van de Peer Y."/>
            <person name="Piganeau G."/>
        </authorList>
    </citation>
    <scope>NUCLEOTIDE SEQUENCE [LARGE SCALE GENOMIC DNA]</scope>
    <source>
        <strain evidence="12">OTTH 0595 / CCAP 157/2 / RCC745</strain>
    </source>
</reference>
<evidence type="ECO:0000256" key="2">
    <source>
        <dbReference type="ARBA" id="ARBA00008066"/>
    </source>
</evidence>
<evidence type="ECO:0000313" key="12">
    <source>
        <dbReference type="Proteomes" id="UP000009170"/>
    </source>
</evidence>
<dbReference type="STRING" id="70448.Q01GK2"/>
<comment type="caution">
    <text evidence="11">The sequence shown here is derived from an EMBL/GenBank/DDBJ whole genome shotgun (WGS) entry which is preliminary data.</text>
</comment>
<keyword evidence="12" id="KW-1185">Reference proteome</keyword>
<dbReference type="GeneID" id="9834785"/>
<evidence type="ECO:0000259" key="10">
    <source>
        <dbReference type="Pfam" id="PF01490"/>
    </source>
</evidence>
<feature type="transmembrane region" description="Helical" evidence="9">
    <location>
        <begin position="409"/>
        <end position="431"/>
    </location>
</feature>
<dbReference type="PANTHER" id="PTHR22950">
    <property type="entry name" value="AMINO ACID TRANSPORTER"/>
    <property type="match status" value="1"/>
</dbReference>
<feature type="transmembrane region" description="Helical" evidence="9">
    <location>
        <begin position="146"/>
        <end position="171"/>
    </location>
</feature>
<dbReference type="AlphaFoldDB" id="Q01GK2"/>
<evidence type="ECO:0000256" key="1">
    <source>
        <dbReference type="ARBA" id="ARBA00004141"/>
    </source>
</evidence>
<gene>
    <name evidence="11" type="ORF">OT_ostta01g02340</name>
</gene>
<evidence type="ECO:0000256" key="3">
    <source>
        <dbReference type="ARBA" id="ARBA00022448"/>
    </source>
</evidence>
<feature type="transmembrane region" description="Helical" evidence="9">
    <location>
        <begin position="303"/>
        <end position="321"/>
    </location>
</feature>
<keyword evidence="4 9" id="KW-0812">Transmembrane</keyword>
<dbReference type="OMA" id="CLMLKIV"/>
<dbReference type="InterPro" id="IPR013057">
    <property type="entry name" value="AA_transpt_TM"/>
</dbReference>
<feature type="transmembrane region" description="Helical" evidence="9">
    <location>
        <begin position="383"/>
        <end position="403"/>
    </location>
</feature>
<reference evidence="12" key="1">
    <citation type="journal article" date="2006" name="Proc. Natl. Acad. Sci. U.S.A.">
        <title>Genome analysis of the smallest free-living eukaryote Ostreococcus tauri unveils many unique features.</title>
        <authorList>
            <person name="Derelle E."/>
            <person name="Ferraz C."/>
            <person name="Rombauts S."/>
            <person name="Rouze P."/>
            <person name="Worden A.Z."/>
            <person name="Robbens S."/>
            <person name="Partensky F."/>
            <person name="Degroeve S."/>
            <person name="Echeynie S."/>
            <person name="Cooke R."/>
            <person name="Saeys Y."/>
            <person name="Wuyts J."/>
            <person name="Jabbari K."/>
            <person name="Bowler C."/>
            <person name="Panaud O."/>
            <person name="Piegu B."/>
            <person name="Ball S.G."/>
            <person name="Ral J.-P."/>
            <person name="Bouget F.-Y."/>
            <person name="Piganeau G."/>
            <person name="De Baets B."/>
            <person name="Picard A."/>
            <person name="Delseny M."/>
            <person name="Demaille J."/>
            <person name="Van de Peer Y."/>
            <person name="Moreau H."/>
        </authorList>
    </citation>
    <scope>NUCLEOTIDE SEQUENCE [LARGE SCALE GENOMIC DNA]</scope>
    <source>
        <strain evidence="12">OTTH 0595 / CCAP 157/2 / RCC745</strain>
    </source>
</reference>
<evidence type="ECO:0000256" key="5">
    <source>
        <dbReference type="ARBA" id="ARBA00022970"/>
    </source>
</evidence>
<feature type="transmembrane region" description="Helical" evidence="9">
    <location>
        <begin position="93"/>
        <end position="117"/>
    </location>
</feature>
<sequence>MTDARVGEHGKLPVTRVDASSSSRDPRARGDASGRVDNARQSDDGLLRRHWTSARARRERESRASTSRSLLHNTIGSGALATSSAFARSGIGLGVVSAAAAWYLATLTLHALLYCAASRDVWSYEELVSGVLGEGGRRVTRISVGLLQFGVVVAYVNVVGDTFFVAASSGILPAGTEPTRERVLWAVTFGVFLPLAVFVKSPERLTRMVNFGYFATAMFGFTLVVLALRRFDDQPTPTPTPTPTPIPTPTPTVTMWNLDGLRVVFPIMIFNFAAHVMVFPVLQTKQGIKSPSQIVAAADDTMLSLLMFYVVTGVSGYIAFGSNVNGNILRNFGSIGGWLGVWARLVKFLYGISLCSSVPMIFKSMRASTPRLMRYISMVTGQYYEIAFDVIVLYACARLATSIPNIQHVIGLVGSTTCSMLMFILPGIVFLKTYPSSSGHHSVPRSPVSTTRSMHEFTLLARLGQGVRASARGMIIFGIVFAWICTKSTLQSLREEAEVVAIIQRFLSAQSALRSRVQVYDRILTAATKFRRIALAEKTVSALSISAKSTKSSVMDAELSVTRAHDQSRNVDSMLDSELPDPFLKNQDDELLEAKEKLTVADGTLKNLSETLREVRETLKDIDVEPTSKAKDGSAKKDVDTRDAVSETYEHAREADKYLEEAQRTTERFTEDVDDDTHVMDSLSSVSNEVEETSSRVDETLETLRQAKATKAEEVLQAAVEVVEETNNADNLIESLRDRSVDSSQETNEYLVEKIVNVSDSVAEKEAQRMVDAVMQSSSESDEAVRKAGEILSALSSAATSSDETVLKKFVNATINGTRG</sequence>
<dbReference type="EMBL" id="CAID01000001">
    <property type="protein sequence ID" value="CAL50142.1"/>
    <property type="molecule type" value="Genomic_DNA"/>
</dbReference>
<accession>Q01GK2</accession>
<proteinExistence type="inferred from homology"/>
<evidence type="ECO:0000256" key="8">
    <source>
        <dbReference type="SAM" id="MobiDB-lite"/>
    </source>
</evidence>